<dbReference type="PROSITE" id="PS00629">
    <property type="entry name" value="IMP_1"/>
    <property type="match status" value="1"/>
</dbReference>
<dbReference type="SUPFAM" id="SSF56655">
    <property type="entry name" value="Carbohydrate phosphatase"/>
    <property type="match status" value="1"/>
</dbReference>
<feature type="binding site" evidence="4">
    <location>
        <position position="88"/>
    </location>
    <ligand>
        <name>Mg(2+)</name>
        <dbReference type="ChEBI" id="CHEBI:18420"/>
        <label>1</label>
    </ligand>
</feature>
<evidence type="ECO:0000256" key="2">
    <source>
        <dbReference type="ARBA" id="ARBA00022723"/>
    </source>
</evidence>
<feature type="binding site" evidence="5">
    <location>
        <position position="227"/>
    </location>
    <ligand>
        <name>Mg(2+)</name>
        <dbReference type="ChEBI" id="CHEBI:18420"/>
        <label>1</label>
        <note>catalytic</note>
    </ligand>
</feature>
<evidence type="ECO:0000313" key="6">
    <source>
        <dbReference type="EMBL" id="SFD88006.1"/>
    </source>
</evidence>
<dbReference type="GO" id="GO:0008441">
    <property type="term" value="F:3'(2'),5'-bisphosphate nucleotidase activity"/>
    <property type="evidence" value="ECO:0007669"/>
    <property type="project" value="UniProtKB-UniRule"/>
</dbReference>
<keyword evidence="4" id="KW-1003">Cell membrane</keyword>
<dbReference type="InterPro" id="IPR006240">
    <property type="entry name" value="CysQ"/>
</dbReference>
<comment type="cofactor">
    <cofactor evidence="4 5">
        <name>Mg(2+)</name>
        <dbReference type="ChEBI" id="CHEBI:18420"/>
    </cofactor>
</comment>
<feature type="binding site" evidence="4">
    <location>
        <position position="89"/>
    </location>
    <ligand>
        <name>Mg(2+)</name>
        <dbReference type="ChEBI" id="CHEBI:18420"/>
        <label>2</label>
    </ligand>
</feature>
<feature type="binding site" evidence="4">
    <location>
        <position position="227"/>
    </location>
    <ligand>
        <name>substrate</name>
    </ligand>
</feature>
<feature type="binding site" evidence="5">
    <location>
        <position position="89"/>
    </location>
    <ligand>
        <name>Mg(2+)</name>
        <dbReference type="ChEBI" id="CHEBI:18420"/>
        <label>1</label>
        <note>catalytic</note>
    </ligand>
</feature>
<feature type="binding site" evidence="5">
    <location>
        <position position="86"/>
    </location>
    <ligand>
        <name>Mg(2+)</name>
        <dbReference type="ChEBI" id="CHEBI:18420"/>
        <label>1</label>
        <note>catalytic</note>
    </ligand>
</feature>
<reference evidence="7" key="1">
    <citation type="submission" date="2016-10" db="EMBL/GenBank/DDBJ databases">
        <authorList>
            <person name="Varghese N."/>
            <person name="Submissions S."/>
        </authorList>
    </citation>
    <scope>NUCLEOTIDE SEQUENCE [LARGE SCALE GENOMIC DNA]</scope>
    <source>
        <strain evidence="7">DSM 22530</strain>
    </source>
</reference>
<evidence type="ECO:0000256" key="1">
    <source>
        <dbReference type="ARBA" id="ARBA00001625"/>
    </source>
</evidence>
<dbReference type="STRING" id="640948.SAMN05216238_105103"/>
<keyword evidence="4" id="KW-0472">Membrane</keyword>
<dbReference type="GO" id="GO:0005886">
    <property type="term" value="C:plasma membrane"/>
    <property type="evidence" value="ECO:0007669"/>
    <property type="project" value="UniProtKB-SubCell"/>
</dbReference>
<accession>A0A1I1VY40</accession>
<gene>
    <name evidence="4" type="primary">cysQ</name>
    <name evidence="6" type="ORF">SAMN05216238_105103</name>
</gene>
<evidence type="ECO:0000256" key="3">
    <source>
        <dbReference type="ARBA" id="ARBA00022842"/>
    </source>
</evidence>
<feature type="binding site" evidence="5">
    <location>
        <position position="66"/>
    </location>
    <ligand>
        <name>Mg(2+)</name>
        <dbReference type="ChEBI" id="CHEBI:18420"/>
        <label>1</label>
        <note>catalytic</note>
    </ligand>
</feature>
<dbReference type="EMBL" id="FOMR01000005">
    <property type="protein sequence ID" value="SFD88006.1"/>
    <property type="molecule type" value="Genomic_DNA"/>
</dbReference>
<keyword evidence="2 4" id="KW-0479">Metal-binding</keyword>
<dbReference type="Pfam" id="PF00459">
    <property type="entry name" value="Inositol_P"/>
    <property type="match status" value="1"/>
</dbReference>
<dbReference type="InterPro" id="IPR050725">
    <property type="entry name" value="CysQ/Inositol_MonoPase"/>
</dbReference>
<comment type="similarity">
    <text evidence="4">Belongs to the inositol monophosphatase superfamily. CysQ family.</text>
</comment>
<dbReference type="Proteomes" id="UP000199474">
    <property type="component" value="Unassembled WGS sequence"/>
</dbReference>
<dbReference type="AlphaFoldDB" id="A0A1I1VY40"/>
<keyword evidence="4" id="KW-0378">Hydrolase</keyword>
<comment type="subcellular location">
    <subcellularLocation>
        <location evidence="4">Cell membrane</location>
        <topology evidence="4">Peripheral membrane protein</topology>
        <orientation evidence="4">Cytoplasmic side</orientation>
    </subcellularLocation>
</comment>
<dbReference type="EC" id="3.1.3.7" evidence="4"/>
<dbReference type="InterPro" id="IPR000760">
    <property type="entry name" value="Inositol_monophosphatase-like"/>
</dbReference>
<dbReference type="HAMAP" id="MF_02095">
    <property type="entry name" value="CysQ"/>
    <property type="match status" value="1"/>
</dbReference>
<feature type="binding site" evidence="4">
    <location>
        <position position="227"/>
    </location>
    <ligand>
        <name>Mg(2+)</name>
        <dbReference type="ChEBI" id="CHEBI:18420"/>
        <label>2</label>
    </ligand>
</feature>
<dbReference type="CDD" id="cd01638">
    <property type="entry name" value="CysQ"/>
    <property type="match status" value="1"/>
</dbReference>
<dbReference type="PANTHER" id="PTHR43028:SF5">
    <property type="entry name" value="3'(2'),5'-BISPHOSPHATE NUCLEOTIDASE 1"/>
    <property type="match status" value="1"/>
</dbReference>
<evidence type="ECO:0000313" key="7">
    <source>
        <dbReference type="Proteomes" id="UP000199474"/>
    </source>
</evidence>
<feature type="binding site" evidence="4">
    <location>
        <begin position="88"/>
        <end position="91"/>
    </location>
    <ligand>
        <name>substrate</name>
    </ligand>
</feature>
<evidence type="ECO:0000256" key="5">
    <source>
        <dbReference type="PIRSR" id="PIRSR600760-2"/>
    </source>
</evidence>
<evidence type="ECO:0000256" key="4">
    <source>
        <dbReference type="HAMAP-Rule" id="MF_02095"/>
    </source>
</evidence>
<protein>
    <recommendedName>
        <fullName evidence="4">3'(2'),5'-bisphosphate nucleotidase CysQ</fullName>
        <ecNumber evidence="4">3.1.3.7</ecNumber>
    </recommendedName>
    <alternativeName>
        <fullName evidence="4">3'(2'),5-bisphosphonucleoside 3'(2')-phosphohydrolase</fullName>
    </alternativeName>
    <alternativeName>
        <fullName evidence="4">3'-phosphoadenosine 5'-phosphate phosphatase</fullName>
        <shortName evidence="4">PAP phosphatase</shortName>
    </alternativeName>
</protein>
<dbReference type="OrthoDB" id="9772456at2"/>
<keyword evidence="3 4" id="KW-0460">Magnesium</keyword>
<dbReference type="Gene3D" id="3.30.540.10">
    <property type="entry name" value="Fructose-1,6-Bisphosphatase, subunit A, domain 1"/>
    <property type="match status" value="1"/>
</dbReference>
<name>A0A1I1VY40_9BACI</name>
<dbReference type="NCBIfam" id="TIGR01331">
    <property type="entry name" value="bisphos_cysQ"/>
    <property type="match status" value="1"/>
</dbReference>
<keyword evidence="7" id="KW-1185">Reference proteome</keyword>
<dbReference type="PRINTS" id="PR00377">
    <property type="entry name" value="IMPHPHTASES"/>
</dbReference>
<feature type="binding site" evidence="4">
    <location>
        <position position="86"/>
    </location>
    <ligand>
        <name>Mg(2+)</name>
        <dbReference type="ChEBI" id="CHEBI:18420"/>
        <label>1</label>
    </ligand>
</feature>
<dbReference type="GO" id="GO:0000103">
    <property type="term" value="P:sulfate assimilation"/>
    <property type="evidence" value="ECO:0007669"/>
    <property type="project" value="TreeGrafter"/>
</dbReference>
<dbReference type="PANTHER" id="PTHR43028">
    <property type="entry name" value="3'(2'),5'-BISPHOSPHATE NUCLEOTIDASE 1"/>
    <property type="match status" value="1"/>
</dbReference>
<comment type="catalytic activity">
    <reaction evidence="1 4">
        <text>adenosine 3',5'-bisphosphate + H2O = AMP + phosphate</text>
        <dbReference type="Rhea" id="RHEA:10040"/>
        <dbReference type="ChEBI" id="CHEBI:15377"/>
        <dbReference type="ChEBI" id="CHEBI:43474"/>
        <dbReference type="ChEBI" id="CHEBI:58343"/>
        <dbReference type="ChEBI" id="CHEBI:456215"/>
        <dbReference type="EC" id="3.1.3.7"/>
    </reaction>
</comment>
<dbReference type="Gene3D" id="3.40.190.80">
    <property type="match status" value="1"/>
</dbReference>
<dbReference type="InterPro" id="IPR020583">
    <property type="entry name" value="Inositol_monoP_metal-BS"/>
</dbReference>
<sequence>MADVSLKTLLDISLDAGREILDVYEKDFDVETKADDSPLTEADQRAHQTIVRGLQEAYPDVPVLSEEGSDVPYEDRKDWQQFFLVDPLDGTKEFIKKNGEFTVNIALIEDGYPVLGVIYAPALDTFYFGRAELGAFKLESASAIDVADDDALMEASLQLPLVEPGDVVNVVASRSHMSEETEAFIEGLRDGERDVDVVSAGSSLKFCLVAEGNADYYPRYAPTMEWDTGAGQAVVEASGGQVLRYEDNKRFYYNRENLTNGWFLVKR</sequence>
<proteinExistence type="inferred from homology"/>
<dbReference type="GO" id="GO:0050427">
    <property type="term" value="P:3'-phosphoadenosine 5'-phosphosulfate metabolic process"/>
    <property type="evidence" value="ECO:0007669"/>
    <property type="project" value="TreeGrafter"/>
</dbReference>
<comment type="function">
    <text evidence="4">Converts adenosine-3',5'-bisphosphate (PAP) to AMP.</text>
</comment>
<dbReference type="GO" id="GO:0000287">
    <property type="term" value="F:magnesium ion binding"/>
    <property type="evidence" value="ECO:0007669"/>
    <property type="project" value="UniProtKB-UniRule"/>
</dbReference>
<organism evidence="6 7">
    <name type="scientific">Lentibacillus persicus</name>
    <dbReference type="NCBI Taxonomy" id="640948"/>
    <lineage>
        <taxon>Bacteria</taxon>
        <taxon>Bacillati</taxon>
        <taxon>Bacillota</taxon>
        <taxon>Bacilli</taxon>
        <taxon>Bacillales</taxon>
        <taxon>Bacillaceae</taxon>
        <taxon>Lentibacillus</taxon>
    </lineage>
</organism>
<feature type="binding site" evidence="4">
    <location>
        <position position="86"/>
    </location>
    <ligand>
        <name>Mg(2+)</name>
        <dbReference type="ChEBI" id="CHEBI:18420"/>
        <label>2</label>
    </ligand>
</feature>
<feature type="binding site" evidence="4">
    <location>
        <position position="66"/>
    </location>
    <ligand>
        <name>substrate</name>
    </ligand>
</feature>
<feature type="binding site" evidence="4">
    <location>
        <position position="66"/>
    </location>
    <ligand>
        <name>Mg(2+)</name>
        <dbReference type="ChEBI" id="CHEBI:18420"/>
        <label>1</label>
    </ligand>
</feature>
<feature type="binding site" evidence="5">
    <location>
        <position position="88"/>
    </location>
    <ligand>
        <name>Mg(2+)</name>
        <dbReference type="ChEBI" id="CHEBI:18420"/>
        <label>1</label>
        <note>catalytic</note>
    </ligand>
</feature>
<dbReference type="RefSeq" id="WP_090084243.1">
    <property type="nucleotide sequence ID" value="NZ_FOMR01000005.1"/>
</dbReference>